<evidence type="ECO:0000313" key="1">
    <source>
        <dbReference type="EMBL" id="KAK4024422.1"/>
    </source>
</evidence>
<reference evidence="1 2" key="1">
    <citation type="journal article" date="2023" name="Nucleic Acids Res.">
        <title>The hologenome of Daphnia magna reveals possible DNA methylation and microbiome-mediated evolution of the host genome.</title>
        <authorList>
            <person name="Chaturvedi A."/>
            <person name="Li X."/>
            <person name="Dhandapani V."/>
            <person name="Marshall H."/>
            <person name="Kissane S."/>
            <person name="Cuenca-Cambronero M."/>
            <person name="Asole G."/>
            <person name="Calvet F."/>
            <person name="Ruiz-Romero M."/>
            <person name="Marangio P."/>
            <person name="Guigo R."/>
            <person name="Rago D."/>
            <person name="Mirbahai L."/>
            <person name="Eastwood N."/>
            <person name="Colbourne J.K."/>
            <person name="Zhou J."/>
            <person name="Mallon E."/>
            <person name="Orsini L."/>
        </authorList>
    </citation>
    <scope>NUCLEOTIDE SEQUENCE [LARGE SCALE GENOMIC DNA]</scope>
    <source>
        <strain evidence="1">LRV0_1</strain>
    </source>
</reference>
<evidence type="ECO:0000313" key="2">
    <source>
        <dbReference type="Proteomes" id="UP001234178"/>
    </source>
</evidence>
<comment type="caution">
    <text evidence="1">The sequence shown here is derived from an EMBL/GenBank/DDBJ whole genome shotgun (WGS) entry which is preliminary data.</text>
</comment>
<dbReference type="Proteomes" id="UP001234178">
    <property type="component" value="Unassembled WGS sequence"/>
</dbReference>
<gene>
    <name evidence="1" type="ORF">OUZ56_009844</name>
</gene>
<sequence>MPFHKNNAIQEKLNDDDDIHSDSIEEVDIDELNVPIGQKEHSWRSKSLRNIDVLTVDKGGMVTKVVLSILAQMNEKFCVLEKSMAKPVSEDTVSDDEDDVLSLLPVRSIDDLEKFEKNLKRDKEDFRKLVCFN</sequence>
<keyword evidence="2" id="KW-1185">Reference proteome</keyword>
<organism evidence="1 2">
    <name type="scientific">Daphnia magna</name>
    <dbReference type="NCBI Taxonomy" id="35525"/>
    <lineage>
        <taxon>Eukaryota</taxon>
        <taxon>Metazoa</taxon>
        <taxon>Ecdysozoa</taxon>
        <taxon>Arthropoda</taxon>
        <taxon>Crustacea</taxon>
        <taxon>Branchiopoda</taxon>
        <taxon>Diplostraca</taxon>
        <taxon>Cladocera</taxon>
        <taxon>Anomopoda</taxon>
        <taxon>Daphniidae</taxon>
        <taxon>Daphnia</taxon>
    </lineage>
</organism>
<accession>A0ABR0AH20</accession>
<name>A0ABR0AH20_9CRUS</name>
<protein>
    <submittedName>
        <fullName evidence="1">Uncharacterized protein</fullName>
    </submittedName>
</protein>
<proteinExistence type="predicted"/>
<dbReference type="EMBL" id="JAOYFB010000037">
    <property type="protein sequence ID" value="KAK4024422.1"/>
    <property type="molecule type" value="Genomic_DNA"/>
</dbReference>